<reference evidence="2 3" key="1">
    <citation type="submission" date="2016-08" db="EMBL/GenBank/DDBJ databases">
        <title>The complete genome of Streptomyces subrutilus 10-1-1.</title>
        <authorList>
            <person name="Chen X."/>
        </authorList>
    </citation>
    <scope>NUCLEOTIDE SEQUENCE [LARGE SCALE GENOMIC DNA]</scope>
    <source>
        <strain evidence="2 3">10-1-1</strain>
    </source>
</reference>
<dbReference type="AlphaFoldDB" id="A0A1E5Q0B2"/>
<evidence type="ECO:0000313" key="2">
    <source>
        <dbReference type="EMBL" id="OEJ35062.1"/>
    </source>
</evidence>
<dbReference type="STRING" id="36818.BGK67_30425"/>
<dbReference type="OrthoDB" id="4239449at2"/>
<evidence type="ECO:0000313" key="3">
    <source>
        <dbReference type="Proteomes" id="UP000095705"/>
    </source>
</evidence>
<name>A0A1E5Q0B2_9ACTN</name>
<evidence type="ECO:0000259" key="1">
    <source>
        <dbReference type="PROSITE" id="PS51263"/>
    </source>
</evidence>
<organism evidence="2 3">
    <name type="scientific">Streptomyces subrutilus</name>
    <dbReference type="NCBI Taxonomy" id="36818"/>
    <lineage>
        <taxon>Bacteria</taxon>
        <taxon>Bacillati</taxon>
        <taxon>Actinomycetota</taxon>
        <taxon>Actinomycetes</taxon>
        <taxon>Kitasatosporales</taxon>
        <taxon>Streptomycetaceae</taxon>
        <taxon>Streptomyces</taxon>
    </lineage>
</organism>
<dbReference type="SMART" id="SM00102">
    <property type="entry name" value="ADF"/>
    <property type="match status" value="1"/>
</dbReference>
<dbReference type="InterPro" id="IPR002108">
    <property type="entry name" value="ADF-H"/>
</dbReference>
<accession>A0A1E5Q0B2</accession>
<gene>
    <name evidence="2" type="ORF">BGK67_30425</name>
</gene>
<dbReference type="PROSITE" id="PS51263">
    <property type="entry name" value="ADF_H"/>
    <property type="match status" value="1"/>
</dbReference>
<dbReference type="InterPro" id="IPR029006">
    <property type="entry name" value="ADF-H/Gelsolin-like_dom_sf"/>
</dbReference>
<dbReference type="Pfam" id="PF00241">
    <property type="entry name" value="Cofilin_ADF"/>
    <property type="match status" value="1"/>
</dbReference>
<dbReference type="Proteomes" id="UP000095705">
    <property type="component" value="Unassembled WGS sequence"/>
</dbReference>
<dbReference type="GO" id="GO:0003779">
    <property type="term" value="F:actin binding"/>
    <property type="evidence" value="ECO:0007669"/>
    <property type="project" value="InterPro"/>
</dbReference>
<dbReference type="CDD" id="cd00013">
    <property type="entry name" value="ADF_gelsolin"/>
    <property type="match status" value="1"/>
</dbReference>
<comment type="caution">
    <text evidence="2">The sequence shown here is derived from an EMBL/GenBank/DDBJ whole genome shotgun (WGS) entry which is preliminary data.</text>
</comment>
<keyword evidence="3" id="KW-1185">Reference proteome</keyword>
<feature type="domain" description="ADF-H" evidence="1">
    <location>
        <begin position="2"/>
        <end position="134"/>
    </location>
</feature>
<dbReference type="SUPFAM" id="SSF55753">
    <property type="entry name" value="Actin depolymerizing proteins"/>
    <property type="match status" value="1"/>
</dbReference>
<dbReference type="EMBL" id="MEHK01000001">
    <property type="protein sequence ID" value="OEJ35062.1"/>
    <property type="molecule type" value="Genomic_DNA"/>
</dbReference>
<dbReference type="RefSeq" id="WP_069923250.1">
    <property type="nucleotide sequence ID" value="NZ_MEHK01000001.1"/>
</dbReference>
<dbReference type="Gene3D" id="3.40.20.10">
    <property type="entry name" value="Severin"/>
    <property type="match status" value="1"/>
</dbReference>
<sequence length="134" mass="15063">MSSPTNLSQEGVDALRHLRGRREVNTVILRHRDTPQALAVELEGNLTHDELLQALPSDEARLVVHELSFATREGMRRHETLLILWVPVGAAGREEESYTVGYTALKELLGDVHVHLTARRPDQLDYRRLVALAG</sequence>
<protein>
    <recommendedName>
        <fullName evidence="1">ADF-H domain-containing protein</fullName>
    </recommendedName>
</protein>
<proteinExistence type="predicted"/>